<accession>R9PC39</accession>
<dbReference type="HOGENOM" id="CLU_2027770_0_0_1"/>
<keyword evidence="2" id="KW-1185">Reference proteome</keyword>
<dbReference type="AlphaFoldDB" id="R9PC39"/>
<evidence type="ECO:0000313" key="1">
    <source>
        <dbReference type="EMBL" id="GAC98904.1"/>
    </source>
</evidence>
<proteinExistence type="predicted"/>
<organism evidence="1 2">
    <name type="scientific">Pseudozyma hubeiensis (strain SY62)</name>
    <name type="common">Yeast</name>
    <dbReference type="NCBI Taxonomy" id="1305764"/>
    <lineage>
        <taxon>Eukaryota</taxon>
        <taxon>Fungi</taxon>
        <taxon>Dikarya</taxon>
        <taxon>Basidiomycota</taxon>
        <taxon>Ustilaginomycotina</taxon>
        <taxon>Ustilaginomycetes</taxon>
        <taxon>Ustilaginales</taxon>
        <taxon>Ustilaginaceae</taxon>
        <taxon>Pseudozyma</taxon>
    </lineage>
</organism>
<gene>
    <name evidence="1" type="ORF">PHSY_006499</name>
</gene>
<name>R9PC39_PSEHS</name>
<reference evidence="2" key="1">
    <citation type="journal article" date="2013" name="Genome Announc.">
        <title>Draft genome sequence of the basidiomycetous yeast-like fungus Pseudozyma hubeiensis SY62, which produces an abundant amount of the biosurfactant mannosylerythritol lipids.</title>
        <authorList>
            <person name="Konishi M."/>
            <person name="Hatada Y."/>
            <person name="Horiuchi J."/>
        </authorList>
    </citation>
    <scope>NUCLEOTIDE SEQUENCE [LARGE SCALE GENOMIC DNA]</scope>
    <source>
        <strain evidence="2">SY62</strain>
    </source>
</reference>
<dbReference type="EMBL" id="DF238821">
    <property type="protein sequence ID" value="GAC98904.1"/>
    <property type="molecule type" value="Genomic_DNA"/>
</dbReference>
<sequence>MGCDATGAKRAFRTTPDAGLSRKDNSAHPLRSRRWRQAFRRLRLVFCEVEFELCPSGDKLNGRQARCAWLPSGIGPFRNEKQRQTTARRVGLGCHKFFNPFQKPPLQVTEIHSTGSGKPNDR</sequence>
<dbReference type="RefSeq" id="XP_012192491.1">
    <property type="nucleotide sequence ID" value="XM_012337101.1"/>
</dbReference>
<dbReference type="Proteomes" id="UP000014071">
    <property type="component" value="Unassembled WGS sequence"/>
</dbReference>
<dbReference type="GeneID" id="24111770"/>
<protein>
    <submittedName>
        <fullName evidence="1">Uncharacterized protein</fullName>
    </submittedName>
</protein>
<evidence type="ECO:0000313" key="2">
    <source>
        <dbReference type="Proteomes" id="UP000014071"/>
    </source>
</evidence>